<evidence type="ECO:0000313" key="2">
    <source>
        <dbReference type="EMBL" id="AWP06177.1"/>
    </source>
</evidence>
<name>A0A2U9BPU6_SCOMX</name>
<dbReference type="Proteomes" id="UP000438429">
    <property type="component" value="Unassembled WGS sequence"/>
</dbReference>
<feature type="region of interest" description="Disordered" evidence="1">
    <location>
        <begin position="34"/>
        <end position="76"/>
    </location>
</feature>
<organism evidence="2 4">
    <name type="scientific">Scophthalmus maximus</name>
    <name type="common">Turbot</name>
    <name type="synonym">Psetta maxima</name>
    <dbReference type="NCBI Taxonomy" id="52904"/>
    <lineage>
        <taxon>Eukaryota</taxon>
        <taxon>Metazoa</taxon>
        <taxon>Chordata</taxon>
        <taxon>Craniata</taxon>
        <taxon>Vertebrata</taxon>
        <taxon>Euteleostomi</taxon>
        <taxon>Actinopterygii</taxon>
        <taxon>Neopterygii</taxon>
        <taxon>Teleostei</taxon>
        <taxon>Neoteleostei</taxon>
        <taxon>Acanthomorphata</taxon>
        <taxon>Carangaria</taxon>
        <taxon>Pleuronectiformes</taxon>
        <taxon>Pleuronectoidei</taxon>
        <taxon>Scophthalmidae</taxon>
        <taxon>Scophthalmus</taxon>
    </lineage>
</organism>
<reference evidence="2 4" key="1">
    <citation type="submission" date="2017-12" db="EMBL/GenBank/DDBJ databases">
        <title>Integrating genomic resources of turbot (Scophthalmus maximus) in depth evaluation of genetic and physical mapping variation across individuals.</title>
        <authorList>
            <person name="Martinez P."/>
        </authorList>
    </citation>
    <scope>NUCLEOTIDE SEQUENCE [LARGE SCALE GENOMIC DNA]</scope>
</reference>
<dbReference type="AlphaFoldDB" id="A0A2U9BPU6"/>
<evidence type="ECO:0000313" key="4">
    <source>
        <dbReference type="Proteomes" id="UP000246464"/>
    </source>
</evidence>
<feature type="compositionally biased region" description="Basic and acidic residues" evidence="1">
    <location>
        <begin position="63"/>
        <end position="76"/>
    </location>
</feature>
<gene>
    <name evidence="3" type="ORF">F2P81_010657</name>
    <name evidence="2" type="ORF">SMAX5B_001860</name>
</gene>
<protein>
    <submittedName>
        <fullName evidence="2">Uncharacterized protein</fullName>
    </submittedName>
</protein>
<evidence type="ECO:0000313" key="3">
    <source>
        <dbReference type="EMBL" id="KAF0037783.1"/>
    </source>
</evidence>
<accession>A0A2U9BPU6</accession>
<proteinExistence type="predicted"/>
<evidence type="ECO:0000313" key="5">
    <source>
        <dbReference type="Proteomes" id="UP000438429"/>
    </source>
</evidence>
<sequence length="76" mass="8279">MFASSVLIRDVTLLKDSHHFGPINFLPAYEHQTSLCRTPPPPSSGSVDRTDDSIDYGASVSEPRAEESDEGKGEET</sequence>
<evidence type="ECO:0000256" key="1">
    <source>
        <dbReference type="SAM" id="MobiDB-lite"/>
    </source>
</evidence>
<dbReference type="Proteomes" id="UP000246464">
    <property type="component" value="Chromosome 8"/>
</dbReference>
<dbReference type="EMBL" id="VEVO01000009">
    <property type="protein sequence ID" value="KAF0037783.1"/>
    <property type="molecule type" value="Genomic_DNA"/>
</dbReference>
<dbReference type="EMBL" id="CP026250">
    <property type="protein sequence ID" value="AWP06177.1"/>
    <property type="molecule type" value="Genomic_DNA"/>
</dbReference>
<reference evidence="3 5" key="2">
    <citation type="submission" date="2019-06" db="EMBL/GenBank/DDBJ databases">
        <title>Draft genomes of female and male turbot (Scophthalmus maximus).</title>
        <authorList>
            <person name="Xu H."/>
            <person name="Xu X.-W."/>
            <person name="Shao C."/>
            <person name="Chen S."/>
        </authorList>
    </citation>
    <scope>NUCLEOTIDE SEQUENCE [LARGE SCALE GENOMIC DNA]</scope>
    <source>
        <strain evidence="3">Ysfricsl-2016a</strain>
        <tissue evidence="3">Blood</tissue>
    </source>
</reference>
<keyword evidence="4" id="KW-1185">Reference proteome</keyword>